<feature type="transmembrane region" description="Helical" evidence="1">
    <location>
        <begin position="39"/>
        <end position="60"/>
    </location>
</feature>
<sequence>MVWWQSIAELVSQDKEQVKAPETFKERLRHVLIVHALDWLYGVLFIFTHFYFVAIAFLFFSARGGYYFLTTQLMEALSEPYLGALGVYVLLKELRKRKIQATSRHYGEIFVAAWQVLLIVAVGCIVLLSRYHFDDISRLIITDALAVLFIYAAGKIHRP</sequence>
<dbReference type="AlphaFoldDB" id="A0A1G2KPA7"/>
<accession>A0A1G2KPA7</accession>
<name>A0A1G2KPA7_9BACT</name>
<dbReference type="EMBL" id="MHQL01000067">
    <property type="protein sequence ID" value="OHA01238.1"/>
    <property type="molecule type" value="Genomic_DNA"/>
</dbReference>
<gene>
    <name evidence="2" type="ORF">A3C16_02815</name>
</gene>
<feature type="transmembrane region" description="Helical" evidence="1">
    <location>
        <begin position="111"/>
        <end position="130"/>
    </location>
</feature>
<feature type="transmembrane region" description="Helical" evidence="1">
    <location>
        <begin position="136"/>
        <end position="154"/>
    </location>
</feature>
<keyword evidence="1" id="KW-1133">Transmembrane helix</keyword>
<evidence type="ECO:0000313" key="2">
    <source>
        <dbReference type="EMBL" id="OHA01238.1"/>
    </source>
</evidence>
<keyword evidence="1" id="KW-0812">Transmembrane</keyword>
<reference evidence="2 3" key="1">
    <citation type="journal article" date="2016" name="Nat. Commun.">
        <title>Thousands of microbial genomes shed light on interconnected biogeochemical processes in an aquifer system.</title>
        <authorList>
            <person name="Anantharaman K."/>
            <person name="Brown C.T."/>
            <person name="Hug L.A."/>
            <person name="Sharon I."/>
            <person name="Castelle C.J."/>
            <person name="Probst A.J."/>
            <person name="Thomas B.C."/>
            <person name="Singh A."/>
            <person name="Wilkins M.J."/>
            <person name="Karaoz U."/>
            <person name="Brodie E.L."/>
            <person name="Williams K.H."/>
            <person name="Hubbard S.S."/>
            <person name="Banfield J.F."/>
        </authorList>
    </citation>
    <scope>NUCLEOTIDE SEQUENCE [LARGE SCALE GENOMIC DNA]</scope>
</reference>
<protein>
    <submittedName>
        <fullName evidence="2">Uncharacterized protein</fullName>
    </submittedName>
</protein>
<comment type="caution">
    <text evidence="2">The sequence shown here is derived from an EMBL/GenBank/DDBJ whole genome shotgun (WGS) entry which is preliminary data.</text>
</comment>
<proteinExistence type="predicted"/>
<dbReference type="Proteomes" id="UP000177811">
    <property type="component" value="Unassembled WGS sequence"/>
</dbReference>
<evidence type="ECO:0000256" key="1">
    <source>
        <dbReference type="SAM" id="Phobius"/>
    </source>
</evidence>
<evidence type="ECO:0000313" key="3">
    <source>
        <dbReference type="Proteomes" id="UP000177811"/>
    </source>
</evidence>
<organism evidence="2 3">
    <name type="scientific">Candidatus Sungbacteria bacterium RIFCSPHIGHO2_02_FULL_51_29</name>
    <dbReference type="NCBI Taxonomy" id="1802273"/>
    <lineage>
        <taxon>Bacteria</taxon>
        <taxon>Candidatus Sungiibacteriota</taxon>
    </lineage>
</organism>
<keyword evidence="1" id="KW-0472">Membrane</keyword>